<dbReference type="KEGG" id="dea:FPZ08_19580"/>
<dbReference type="PROSITE" id="PS50949">
    <property type="entry name" value="HTH_GNTR"/>
    <property type="match status" value="1"/>
</dbReference>
<dbReference type="Pfam" id="PF07729">
    <property type="entry name" value="FCD"/>
    <property type="match status" value="1"/>
</dbReference>
<evidence type="ECO:0000256" key="1">
    <source>
        <dbReference type="ARBA" id="ARBA00023015"/>
    </source>
</evidence>
<dbReference type="InterPro" id="IPR011711">
    <property type="entry name" value="GntR_C"/>
</dbReference>
<dbReference type="RefSeq" id="WP_146292057.1">
    <property type="nucleotide sequence ID" value="NZ_CP042304.1"/>
</dbReference>
<name>A0A5B8LWN3_9HYPH</name>
<dbReference type="GO" id="GO:0003677">
    <property type="term" value="F:DNA binding"/>
    <property type="evidence" value="ECO:0007669"/>
    <property type="project" value="UniProtKB-KW"/>
</dbReference>
<keyword evidence="2" id="KW-0238">DNA-binding</keyword>
<dbReference type="OrthoDB" id="8114900at2"/>
<dbReference type="InterPro" id="IPR000524">
    <property type="entry name" value="Tscrpt_reg_HTH_GntR"/>
</dbReference>
<gene>
    <name evidence="5" type="ORF">FPZ08_19580</name>
</gene>
<dbReference type="Gene3D" id="1.20.120.530">
    <property type="entry name" value="GntR ligand-binding domain-like"/>
    <property type="match status" value="1"/>
</dbReference>
<dbReference type="Gene3D" id="1.10.10.10">
    <property type="entry name" value="Winged helix-like DNA-binding domain superfamily/Winged helix DNA-binding domain"/>
    <property type="match status" value="1"/>
</dbReference>
<dbReference type="CDD" id="cd07377">
    <property type="entry name" value="WHTH_GntR"/>
    <property type="match status" value="1"/>
</dbReference>
<keyword evidence="1" id="KW-0805">Transcription regulation</keyword>
<protein>
    <submittedName>
        <fullName evidence="5">GntR family transcriptional regulator</fullName>
    </submittedName>
</protein>
<dbReference type="SUPFAM" id="SSF46785">
    <property type="entry name" value="Winged helix' DNA-binding domain"/>
    <property type="match status" value="1"/>
</dbReference>
<dbReference type="SMART" id="SM00895">
    <property type="entry name" value="FCD"/>
    <property type="match status" value="1"/>
</dbReference>
<organism evidence="5 6">
    <name type="scientific">Devosia ginsengisoli</name>
    <dbReference type="NCBI Taxonomy" id="400770"/>
    <lineage>
        <taxon>Bacteria</taxon>
        <taxon>Pseudomonadati</taxon>
        <taxon>Pseudomonadota</taxon>
        <taxon>Alphaproteobacteria</taxon>
        <taxon>Hyphomicrobiales</taxon>
        <taxon>Devosiaceae</taxon>
        <taxon>Devosia</taxon>
    </lineage>
</organism>
<dbReference type="PANTHER" id="PTHR43537">
    <property type="entry name" value="TRANSCRIPTIONAL REGULATOR, GNTR FAMILY"/>
    <property type="match status" value="1"/>
</dbReference>
<dbReference type="SUPFAM" id="SSF48008">
    <property type="entry name" value="GntR ligand-binding domain-like"/>
    <property type="match status" value="1"/>
</dbReference>
<dbReference type="PANTHER" id="PTHR43537:SF5">
    <property type="entry name" value="UXU OPERON TRANSCRIPTIONAL REGULATOR"/>
    <property type="match status" value="1"/>
</dbReference>
<dbReference type="EMBL" id="CP042304">
    <property type="protein sequence ID" value="QDZ12747.1"/>
    <property type="molecule type" value="Genomic_DNA"/>
</dbReference>
<dbReference type="InterPro" id="IPR008920">
    <property type="entry name" value="TF_FadR/GntR_C"/>
</dbReference>
<evidence type="ECO:0000256" key="2">
    <source>
        <dbReference type="ARBA" id="ARBA00023125"/>
    </source>
</evidence>
<dbReference type="Proteomes" id="UP000315364">
    <property type="component" value="Chromosome"/>
</dbReference>
<proteinExistence type="predicted"/>
<accession>A0A5B8LWN3</accession>
<dbReference type="AlphaFoldDB" id="A0A5B8LWN3"/>
<feature type="domain" description="HTH gntR-type" evidence="4">
    <location>
        <begin position="10"/>
        <end position="77"/>
    </location>
</feature>
<keyword evidence="3" id="KW-0804">Transcription</keyword>
<dbReference type="InterPro" id="IPR036388">
    <property type="entry name" value="WH-like_DNA-bd_sf"/>
</dbReference>
<dbReference type="InterPro" id="IPR036390">
    <property type="entry name" value="WH_DNA-bd_sf"/>
</dbReference>
<keyword evidence="6" id="KW-1185">Reference proteome</keyword>
<sequence length="222" mass="25138">MIASDRDEPELISDAAYAAIQNLIVTGRLRGGSMISENELREQLNCGRTPIREALQRLKLEGFVEIHPRRGVLVTTIDIRQQLELLEVRRPLEDTMVRLAARRATPEQRQQMRQLADELEAAVSRDDRDKYFGINRATHEIEAEATKNSMLIKTVRQVHTLSRRFWYSFITASDSFAEAAVFHCGVLRSIAEGDGDAAAANAGKLMDYLERVTREAIERALD</sequence>
<dbReference type="GO" id="GO:0003700">
    <property type="term" value="F:DNA-binding transcription factor activity"/>
    <property type="evidence" value="ECO:0007669"/>
    <property type="project" value="InterPro"/>
</dbReference>
<evidence type="ECO:0000259" key="4">
    <source>
        <dbReference type="PROSITE" id="PS50949"/>
    </source>
</evidence>
<dbReference type="PRINTS" id="PR00035">
    <property type="entry name" value="HTHGNTR"/>
</dbReference>
<dbReference type="Pfam" id="PF00392">
    <property type="entry name" value="GntR"/>
    <property type="match status" value="1"/>
</dbReference>
<reference evidence="5 6" key="1">
    <citation type="submission" date="2019-07" db="EMBL/GenBank/DDBJ databases">
        <title>Full genome sequence of Devosia sp. Gsoil 520.</title>
        <authorList>
            <person name="Im W.-T."/>
        </authorList>
    </citation>
    <scope>NUCLEOTIDE SEQUENCE [LARGE SCALE GENOMIC DNA]</scope>
    <source>
        <strain evidence="5 6">Gsoil 520</strain>
    </source>
</reference>
<evidence type="ECO:0000313" key="5">
    <source>
        <dbReference type="EMBL" id="QDZ12747.1"/>
    </source>
</evidence>
<evidence type="ECO:0000313" key="6">
    <source>
        <dbReference type="Proteomes" id="UP000315364"/>
    </source>
</evidence>
<evidence type="ECO:0000256" key="3">
    <source>
        <dbReference type="ARBA" id="ARBA00023163"/>
    </source>
</evidence>
<dbReference type="SMART" id="SM00345">
    <property type="entry name" value="HTH_GNTR"/>
    <property type="match status" value="1"/>
</dbReference>